<evidence type="ECO:0000313" key="11">
    <source>
        <dbReference type="EMBL" id="OJJ24465.1"/>
    </source>
</evidence>
<keyword evidence="5" id="KW-0479">Metal-binding</keyword>
<sequence length="110" mass="12924">MAQIYQRLQVTPEQVVAFCQKWKIIELSVFGSVLRDDFRSADNDPSDIDLLYVFDPGVTYGFDFWDIQEELERLFCRKVDLVSKQGIGKSRNWLRRKSILESAQVIYGKR</sequence>
<dbReference type="CDD" id="cd05403">
    <property type="entry name" value="NT_KNTase_like"/>
    <property type="match status" value="1"/>
</dbReference>
<dbReference type="InterPro" id="IPR043519">
    <property type="entry name" value="NT_sf"/>
</dbReference>
<dbReference type="InterPro" id="IPR002934">
    <property type="entry name" value="Polymerase_NTP_transf_dom"/>
</dbReference>
<evidence type="ECO:0000256" key="8">
    <source>
        <dbReference type="ARBA" id="ARBA00022842"/>
    </source>
</evidence>
<evidence type="ECO:0000256" key="6">
    <source>
        <dbReference type="ARBA" id="ARBA00022741"/>
    </source>
</evidence>
<keyword evidence="6" id="KW-0547">Nucleotide-binding</keyword>
<comment type="caution">
    <text evidence="11">The sequence shown here is derived from an EMBL/GenBank/DDBJ whole genome shotgun (WGS) entry which is preliminary data.</text>
</comment>
<keyword evidence="12" id="KW-1185">Reference proteome</keyword>
<comment type="similarity">
    <text evidence="9">Belongs to the MntA antitoxin family.</text>
</comment>
<evidence type="ECO:0000256" key="3">
    <source>
        <dbReference type="ARBA" id="ARBA00022679"/>
    </source>
</evidence>
<proteinExistence type="inferred from homology"/>
<dbReference type="Gene3D" id="3.30.460.10">
    <property type="entry name" value="Beta Polymerase, domain 2"/>
    <property type="match status" value="1"/>
</dbReference>
<dbReference type="InterPro" id="IPR052038">
    <property type="entry name" value="Type-VII_TA_antitoxin"/>
</dbReference>
<keyword evidence="8" id="KW-0460">Magnesium</keyword>
<evidence type="ECO:0000256" key="4">
    <source>
        <dbReference type="ARBA" id="ARBA00022695"/>
    </source>
</evidence>
<name>A0A1L9QP68_9CYAN</name>
<dbReference type="GO" id="GO:0046872">
    <property type="term" value="F:metal ion binding"/>
    <property type="evidence" value="ECO:0007669"/>
    <property type="project" value="UniProtKB-KW"/>
</dbReference>
<dbReference type="PANTHER" id="PTHR33571:SF12">
    <property type="entry name" value="BSL3053 PROTEIN"/>
    <property type="match status" value="1"/>
</dbReference>
<dbReference type="Pfam" id="PF01909">
    <property type="entry name" value="NTP_transf_2"/>
    <property type="match status" value="1"/>
</dbReference>
<evidence type="ECO:0000256" key="2">
    <source>
        <dbReference type="ARBA" id="ARBA00022649"/>
    </source>
</evidence>
<reference evidence="11" key="1">
    <citation type="submission" date="2016-10" db="EMBL/GenBank/DDBJ databases">
        <title>CRISPR-Cas defence system in Roseofilum reptotaenium: evidence of a bacteriophage-cyanobacterium arms race in the coral black band disease.</title>
        <authorList>
            <person name="Buerger P."/>
            <person name="Wood-Charlson E.M."/>
            <person name="Weynberg K.D."/>
            <person name="Willis B."/>
            <person name="Van Oppen M.J."/>
        </authorList>
    </citation>
    <scope>NUCLEOTIDE SEQUENCE [LARGE SCALE GENOMIC DNA]</scope>
    <source>
        <strain evidence="11">AO1-A</strain>
    </source>
</reference>
<evidence type="ECO:0000259" key="10">
    <source>
        <dbReference type="Pfam" id="PF01909"/>
    </source>
</evidence>
<accession>A0A1L9QP68</accession>
<evidence type="ECO:0000256" key="7">
    <source>
        <dbReference type="ARBA" id="ARBA00022840"/>
    </source>
</evidence>
<dbReference type="GO" id="GO:0016779">
    <property type="term" value="F:nucleotidyltransferase activity"/>
    <property type="evidence" value="ECO:0007669"/>
    <property type="project" value="UniProtKB-KW"/>
</dbReference>
<dbReference type="SUPFAM" id="SSF81301">
    <property type="entry name" value="Nucleotidyltransferase"/>
    <property type="match status" value="1"/>
</dbReference>
<feature type="domain" description="Polymerase nucleotidyl transferase" evidence="10">
    <location>
        <begin position="17"/>
        <end position="105"/>
    </location>
</feature>
<keyword evidence="7" id="KW-0067">ATP-binding</keyword>
<gene>
    <name evidence="11" type="ORF">BI308_16485</name>
</gene>
<dbReference type="EMBL" id="MLAW01000031">
    <property type="protein sequence ID" value="OJJ24465.1"/>
    <property type="molecule type" value="Genomic_DNA"/>
</dbReference>
<evidence type="ECO:0000256" key="5">
    <source>
        <dbReference type="ARBA" id="ARBA00022723"/>
    </source>
</evidence>
<keyword evidence="4" id="KW-0548">Nucleotidyltransferase</keyword>
<dbReference type="STRING" id="1925591.BI308_16485"/>
<dbReference type="Proteomes" id="UP000183940">
    <property type="component" value="Unassembled WGS sequence"/>
</dbReference>
<evidence type="ECO:0000256" key="1">
    <source>
        <dbReference type="ARBA" id="ARBA00001946"/>
    </source>
</evidence>
<dbReference type="GO" id="GO:0005524">
    <property type="term" value="F:ATP binding"/>
    <property type="evidence" value="ECO:0007669"/>
    <property type="project" value="UniProtKB-KW"/>
</dbReference>
<keyword evidence="3" id="KW-0808">Transferase</keyword>
<dbReference type="AlphaFoldDB" id="A0A1L9QP68"/>
<protein>
    <submittedName>
        <fullName evidence="11">DNA polymerase subunit beta</fullName>
    </submittedName>
</protein>
<dbReference type="PANTHER" id="PTHR33571">
    <property type="entry name" value="SSL8005 PROTEIN"/>
    <property type="match status" value="1"/>
</dbReference>
<keyword evidence="2" id="KW-1277">Toxin-antitoxin system</keyword>
<evidence type="ECO:0000256" key="9">
    <source>
        <dbReference type="ARBA" id="ARBA00038276"/>
    </source>
</evidence>
<organism evidence="11 12">
    <name type="scientific">Roseofilum reptotaenium AO1-A</name>
    <dbReference type="NCBI Taxonomy" id="1925591"/>
    <lineage>
        <taxon>Bacteria</taxon>
        <taxon>Bacillati</taxon>
        <taxon>Cyanobacteriota</taxon>
        <taxon>Cyanophyceae</taxon>
        <taxon>Desertifilales</taxon>
        <taxon>Desertifilaceae</taxon>
        <taxon>Roseofilum</taxon>
    </lineage>
</organism>
<comment type="cofactor">
    <cofactor evidence="1">
        <name>Mg(2+)</name>
        <dbReference type="ChEBI" id="CHEBI:18420"/>
    </cofactor>
</comment>
<evidence type="ECO:0000313" key="12">
    <source>
        <dbReference type="Proteomes" id="UP000183940"/>
    </source>
</evidence>